<dbReference type="GO" id="GO:0031564">
    <property type="term" value="P:transcription antitermination"/>
    <property type="evidence" value="ECO:0007669"/>
    <property type="project" value="UniProtKB-UniRule"/>
</dbReference>
<dbReference type="InterPro" id="IPR043425">
    <property type="entry name" value="NusG-like"/>
</dbReference>
<dbReference type="Gene3D" id="2.30.30.30">
    <property type="match status" value="1"/>
</dbReference>
<dbReference type="InterPro" id="IPR001062">
    <property type="entry name" value="Transcrpt_antiterm_NusG"/>
</dbReference>
<comment type="similarity">
    <text evidence="5 7">Belongs to the NusG family.</text>
</comment>
<protein>
    <recommendedName>
        <fullName evidence="5 6">Transcription termination/antitermination protein NusG</fullName>
    </recommendedName>
</protein>
<dbReference type="CDD" id="cd09891">
    <property type="entry name" value="NGN_Bact_1"/>
    <property type="match status" value="1"/>
</dbReference>
<dbReference type="GO" id="GO:0006353">
    <property type="term" value="P:DNA-templated transcription termination"/>
    <property type="evidence" value="ECO:0007669"/>
    <property type="project" value="UniProtKB-UniRule"/>
</dbReference>
<dbReference type="SUPFAM" id="SSF50104">
    <property type="entry name" value="Translation proteins SH3-like domain"/>
    <property type="match status" value="1"/>
</dbReference>
<gene>
    <name evidence="5 10" type="primary">nusG</name>
    <name evidence="10" type="ORF">HYZ11_11845</name>
</gene>
<keyword evidence="2 5" id="KW-0889">Transcription antitermination</keyword>
<evidence type="ECO:0000313" key="10">
    <source>
        <dbReference type="EMBL" id="MBI3128289.1"/>
    </source>
</evidence>
<name>A0A932MMH7_UNCTE</name>
<feature type="domain" description="KOW" evidence="9">
    <location>
        <begin position="122"/>
        <end position="149"/>
    </location>
</feature>
<evidence type="ECO:0000256" key="4">
    <source>
        <dbReference type="ARBA" id="ARBA00023163"/>
    </source>
</evidence>
<organism evidence="10 11">
    <name type="scientific">Tectimicrobiota bacterium</name>
    <dbReference type="NCBI Taxonomy" id="2528274"/>
    <lineage>
        <taxon>Bacteria</taxon>
        <taxon>Pseudomonadati</taxon>
        <taxon>Nitrospinota/Tectimicrobiota group</taxon>
        <taxon>Candidatus Tectimicrobiota</taxon>
    </lineage>
</organism>
<comment type="caution">
    <text evidence="10">The sequence shown here is derived from an EMBL/GenBank/DDBJ whole genome shotgun (WGS) entry which is preliminary data.</text>
</comment>
<dbReference type="NCBIfam" id="TIGR00922">
    <property type="entry name" value="nusG"/>
    <property type="match status" value="1"/>
</dbReference>
<dbReference type="InterPro" id="IPR008991">
    <property type="entry name" value="Translation_prot_SH3-like_sf"/>
</dbReference>
<comment type="function">
    <text evidence="5 7">Participates in transcription elongation, termination and antitermination.</text>
</comment>
<dbReference type="CDD" id="cd06091">
    <property type="entry name" value="KOW_NusG"/>
    <property type="match status" value="1"/>
</dbReference>
<accession>A0A932MMH7</accession>
<dbReference type="HAMAP" id="MF_00948">
    <property type="entry name" value="NusG"/>
    <property type="match status" value="1"/>
</dbReference>
<dbReference type="PANTHER" id="PTHR30265:SF2">
    <property type="entry name" value="TRANSCRIPTION TERMINATION_ANTITERMINATION PROTEIN NUSG"/>
    <property type="match status" value="1"/>
</dbReference>
<reference evidence="10" key="1">
    <citation type="submission" date="2020-07" db="EMBL/GenBank/DDBJ databases">
        <title>Huge and variable diversity of episymbiotic CPR bacteria and DPANN archaea in groundwater ecosystems.</title>
        <authorList>
            <person name="He C.Y."/>
            <person name="Keren R."/>
            <person name="Whittaker M."/>
            <person name="Farag I.F."/>
            <person name="Doudna J."/>
            <person name="Cate J.H.D."/>
            <person name="Banfield J.F."/>
        </authorList>
    </citation>
    <scope>NUCLEOTIDE SEQUENCE</scope>
    <source>
        <strain evidence="10">NC_groundwater_763_Ag_S-0.2um_68_21</strain>
    </source>
</reference>
<dbReference type="InterPro" id="IPR015869">
    <property type="entry name" value="Transcrpt_antiterm_NusG_bac_CS"/>
</dbReference>
<evidence type="ECO:0000256" key="2">
    <source>
        <dbReference type="ARBA" id="ARBA00022814"/>
    </source>
</evidence>
<dbReference type="InterPro" id="IPR014722">
    <property type="entry name" value="Rib_uL2_dom2"/>
</dbReference>
<dbReference type="FunFam" id="2.30.30.30:FF:000002">
    <property type="entry name" value="Transcription termination/antitermination factor NusG"/>
    <property type="match status" value="1"/>
</dbReference>
<evidence type="ECO:0000256" key="1">
    <source>
        <dbReference type="ARBA" id="ARBA00022472"/>
    </source>
</evidence>
<dbReference type="InterPro" id="IPR006645">
    <property type="entry name" value="NGN-like_dom"/>
</dbReference>
<keyword evidence="3 5" id="KW-0805">Transcription regulation</keyword>
<evidence type="ECO:0000256" key="6">
    <source>
        <dbReference type="NCBIfam" id="TIGR00922"/>
    </source>
</evidence>
<dbReference type="InterPro" id="IPR047050">
    <property type="entry name" value="NGN"/>
</dbReference>
<evidence type="ECO:0000256" key="7">
    <source>
        <dbReference type="RuleBase" id="RU000538"/>
    </source>
</evidence>
<evidence type="ECO:0000259" key="9">
    <source>
        <dbReference type="SMART" id="SM00739"/>
    </source>
</evidence>
<dbReference type="GO" id="GO:0005829">
    <property type="term" value="C:cytosol"/>
    <property type="evidence" value="ECO:0007669"/>
    <property type="project" value="TreeGrafter"/>
</dbReference>
<evidence type="ECO:0000256" key="5">
    <source>
        <dbReference type="HAMAP-Rule" id="MF_00948"/>
    </source>
</evidence>
<dbReference type="EMBL" id="JACPUR010000026">
    <property type="protein sequence ID" value="MBI3128289.1"/>
    <property type="molecule type" value="Genomic_DNA"/>
</dbReference>
<evidence type="ECO:0000256" key="3">
    <source>
        <dbReference type="ARBA" id="ARBA00023015"/>
    </source>
</evidence>
<dbReference type="Proteomes" id="UP000782312">
    <property type="component" value="Unassembled WGS sequence"/>
</dbReference>
<dbReference type="PANTHER" id="PTHR30265">
    <property type="entry name" value="RHO-INTERACTING TRANSCRIPTION TERMINATION FACTOR NUSG"/>
    <property type="match status" value="1"/>
</dbReference>
<feature type="domain" description="NusG-like N-terminal" evidence="8">
    <location>
        <begin position="3"/>
        <end position="110"/>
    </location>
</feature>
<keyword evidence="4 5" id="KW-0804">Transcription</keyword>
<dbReference type="SMART" id="SM00738">
    <property type="entry name" value="NGN"/>
    <property type="match status" value="1"/>
</dbReference>
<dbReference type="Pfam" id="PF02357">
    <property type="entry name" value="NusG"/>
    <property type="match status" value="1"/>
</dbReference>
<dbReference type="Pfam" id="PF00467">
    <property type="entry name" value="KOW"/>
    <property type="match status" value="1"/>
</dbReference>
<evidence type="ECO:0000313" key="11">
    <source>
        <dbReference type="Proteomes" id="UP000782312"/>
    </source>
</evidence>
<dbReference type="InterPro" id="IPR005824">
    <property type="entry name" value="KOW"/>
</dbReference>
<dbReference type="GO" id="GO:0032784">
    <property type="term" value="P:regulation of DNA-templated transcription elongation"/>
    <property type="evidence" value="ECO:0007669"/>
    <property type="project" value="InterPro"/>
</dbReference>
<keyword evidence="1 5" id="KW-0806">Transcription termination</keyword>
<dbReference type="GO" id="GO:0006354">
    <property type="term" value="P:DNA-templated transcription elongation"/>
    <property type="evidence" value="ECO:0007669"/>
    <property type="project" value="UniProtKB-UniRule"/>
</dbReference>
<sequence length="176" mass="19906">MSTKQWYVVHTYSGFENKVRLSVQEQFRAAGLEEKLGDIVVPTEQVVEVKGGKKRTSSRKFFPGYILIEMECDENTWYLVKNTPKVTGFLGGNTPSPLSDAEVQNVVKQMRGEVEKPKPKVEFEKGENIRVVDGPFVNFTGVIDEVHPDRGKLKVMVSIFGRTTPVELEMLQVEKV</sequence>
<dbReference type="InterPro" id="IPR036735">
    <property type="entry name" value="NGN_dom_sf"/>
</dbReference>
<evidence type="ECO:0000259" key="8">
    <source>
        <dbReference type="SMART" id="SM00738"/>
    </source>
</evidence>
<dbReference type="SUPFAM" id="SSF82679">
    <property type="entry name" value="N-utilization substance G protein NusG, N-terminal domain"/>
    <property type="match status" value="1"/>
</dbReference>
<proteinExistence type="inferred from homology"/>
<dbReference type="SMART" id="SM00739">
    <property type="entry name" value="KOW"/>
    <property type="match status" value="1"/>
</dbReference>
<dbReference type="AlphaFoldDB" id="A0A932MMH7"/>
<dbReference type="Gene3D" id="3.30.70.940">
    <property type="entry name" value="NusG, N-terminal domain"/>
    <property type="match status" value="1"/>
</dbReference>
<dbReference type="PROSITE" id="PS01014">
    <property type="entry name" value="NUSG"/>
    <property type="match status" value="1"/>
</dbReference>
<dbReference type="PRINTS" id="PR00338">
    <property type="entry name" value="NUSGTNSCPFCT"/>
</dbReference>